<reference evidence="4" key="1">
    <citation type="submission" date="2021-06" db="EMBL/GenBank/DDBJ databases">
        <authorList>
            <person name="Kallberg Y."/>
            <person name="Tangrot J."/>
            <person name="Rosling A."/>
        </authorList>
    </citation>
    <scope>NUCLEOTIDE SEQUENCE</scope>
    <source>
        <strain evidence="4">CL551</strain>
    </source>
</reference>
<feature type="domain" description="Cationic amino acid transporter C-terminal" evidence="3">
    <location>
        <begin position="140"/>
        <end position="191"/>
    </location>
</feature>
<keyword evidence="2" id="KW-0812">Transmembrane</keyword>
<dbReference type="Proteomes" id="UP000789342">
    <property type="component" value="Unassembled WGS sequence"/>
</dbReference>
<evidence type="ECO:0000313" key="4">
    <source>
        <dbReference type="EMBL" id="CAG8717730.1"/>
    </source>
</evidence>
<evidence type="ECO:0000256" key="1">
    <source>
        <dbReference type="ARBA" id="ARBA00022448"/>
    </source>
</evidence>
<proteinExistence type="predicted"/>
<dbReference type="GO" id="GO:0015171">
    <property type="term" value="F:amino acid transmembrane transporter activity"/>
    <property type="evidence" value="ECO:0007669"/>
    <property type="project" value="TreeGrafter"/>
</dbReference>
<evidence type="ECO:0000259" key="3">
    <source>
        <dbReference type="Pfam" id="PF13906"/>
    </source>
</evidence>
<evidence type="ECO:0000256" key="2">
    <source>
        <dbReference type="SAM" id="Phobius"/>
    </source>
</evidence>
<dbReference type="InterPro" id="IPR029485">
    <property type="entry name" value="CAT_C"/>
</dbReference>
<keyword evidence="5" id="KW-1185">Reference proteome</keyword>
<feature type="transmembrane region" description="Helical" evidence="2">
    <location>
        <begin position="15"/>
        <end position="38"/>
    </location>
</feature>
<dbReference type="EMBL" id="CAJVPV010021382">
    <property type="protein sequence ID" value="CAG8717730.1"/>
    <property type="molecule type" value="Genomic_DNA"/>
</dbReference>
<comment type="caution">
    <text evidence="4">The sequence shown here is derived from an EMBL/GenBank/DDBJ whole genome shotgun (WGS) entry which is preliminary data.</text>
</comment>
<dbReference type="OrthoDB" id="5982228at2759"/>
<keyword evidence="2" id="KW-0472">Membrane</keyword>
<feature type="transmembrane region" description="Helical" evidence="2">
    <location>
        <begin position="110"/>
        <end position="133"/>
    </location>
</feature>
<dbReference type="Pfam" id="PF13906">
    <property type="entry name" value="AA_permease_C"/>
    <property type="match status" value="1"/>
</dbReference>
<accession>A0A9N9I3E1</accession>
<feature type="transmembrane region" description="Helical" evidence="2">
    <location>
        <begin position="85"/>
        <end position="104"/>
    </location>
</feature>
<dbReference type="Gene3D" id="1.20.1740.10">
    <property type="entry name" value="Amino acid/polyamine transporter I"/>
    <property type="match status" value="1"/>
</dbReference>
<dbReference type="PANTHER" id="PTHR43243">
    <property type="entry name" value="INNER MEMBRANE TRANSPORTER YGJI-RELATED"/>
    <property type="match status" value="1"/>
</dbReference>
<keyword evidence="2" id="KW-1133">Transmembrane helix</keyword>
<dbReference type="AlphaFoldDB" id="A0A9N9I3E1"/>
<feature type="transmembrane region" description="Helical" evidence="2">
    <location>
        <begin position="145"/>
        <end position="163"/>
    </location>
</feature>
<sequence length="217" mass="23591">PAPLAVAADMTGMKWLGIIVDLGAVCGLLSVILVSLMGQPRIFLAMAKQVSYHFVTPVQNYQTKNDGLFLPTLGSRIHPRFQTPYLTTILCGTICAITAALFPIDILSELTSVGTLLAFFFVNIGVMVLRLIAPDAPRKFKVPGGPFLVPILGSSLNLLLLATASRNSIIRLFIWMAIGLLVYVFYGRRHSKANNSTRNVDLDNEMMKTNVNKGAGL</sequence>
<feature type="transmembrane region" description="Helical" evidence="2">
    <location>
        <begin position="169"/>
        <end position="186"/>
    </location>
</feature>
<feature type="non-terminal residue" evidence="4">
    <location>
        <position position="217"/>
    </location>
</feature>
<gene>
    <name evidence="4" type="ORF">AMORRO_LOCUS13130</name>
</gene>
<name>A0A9N9I3E1_9GLOM</name>
<evidence type="ECO:0000313" key="5">
    <source>
        <dbReference type="Proteomes" id="UP000789342"/>
    </source>
</evidence>
<protein>
    <submittedName>
        <fullName evidence="4">5589_t:CDS:1</fullName>
    </submittedName>
</protein>
<organism evidence="4 5">
    <name type="scientific">Acaulospora morrowiae</name>
    <dbReference type="NCBI Taxonomy" id="94023"/>
    <lineage>
        <taxon>Eukaryota</taxon>
        <taxon>Fungi</taxon>
        <taxon>Fungi incertae sedis</taxon>
        <taxon>Mucoromycota</taxon>
        <taxon>Glomeromycotina</taxon>
        <taxon>Glomeromycetes</taxon>
        <taxon>Diversisporales</taxon>
        <taxon>Acaulosporaceae</taxon>
        <taxon>Acaulospora</taxon>
    </lineage>
</organism>
<keyword evidence="1" id="KW-0813">Transport</keyword>
<dbReference type="PANTHER" id="PTHR43243:SF4">
    <property type="entry name" value="CATIONIC AMINO ACID TRANSPORTER 4"/>
    <property type="match status" value="1"/>
</dbReference>